<dbReference type="OrthoDB" id="3548965at2759"/>
<feature type="coiled-coil region" evidence="1">
    <location>
        <begin position="147"/>
        <end position="272"/>
    </location>
</feature>
<name>A0A8H2VR53_9HELO</name>
<evidence type="ECO:0000256" key="1">
    <source>
        <dbReference type="SAM" id="Coils"/>
    </source>
</evidence>
<dbReference type="EMBL" id="CAJHIA010000009">
    <property type="protein sequence ID" value="CAD6443173.1"/>
    <property type="molecule type" value="Genomic_DNA"/>
</dbReference>
<keyword evidence="4" id="KW-1185">Reference proteome</keyword>
<dbReference type="GO" id="GO:0005856">
    <property type="term" value="C:cytoskeleton"/>
    <property type="evidence" value="ECO:0007669"/>
    <property type="project" value="TreeGrafter"/>
</dbReference>
<feature type="region of interest" description="Disordered" evidence="2">
    <location>
        <begin position="772"/>
        <end position="866"/>
    </location>
</feature>
<dbReference type="PANTHER" id="PTHR47357:SF1">
    <property type="entry name" value="SPINDLE POLE BODY COMPONENT 110"/>
    <property type="match status" value="1"/>
</dbReference>
<feature type="compositionally biased region" description="Acidic residues" evidence="2">
    <location>
        <begin position="661"/>
        <end position="671"/>
    </location>
</feature>
<dbReference type="GO" id="GO:0005200">
    <property type="term" value="F:structural constituent of cytoskeleton"/>
    <property type="evidence" value="ECO:0007669"/>
    <property type="project" value="TreeGrafter"/>
</dbReference>
<dbReference type="AlphaFoldDB" id="A0A8H2VR53"/>
<comment type="caution">
    <text evidence="3">The sequence shown here is derived from an EMBL/GenBank/DDBJ whole genome shotgun (WGS) entry which is preliminary data.</text>
</comment>
<feature type="compositionally biased region" description="Basic residues" evidence="2">
    <location>
        <begin position="833"/>
        <end position="843"/>
    </location>
</feature>
<evidence type="ECO:0000313" key="3">
    <source>
        <dbReference type="EMBL" id="CAD6443173.1"/>
    </source>
</evidence>
<sequence>MDPDNTTGSEWMQSERFHHCDAHDEVRTLNQTVVEERDGLRDYVSVLEQQLLPRFEINGTNPAEIFVSQKNAYLQRVINLEKTIAETEMAQSFEAQKWKREKNELHQQIFGQNGYRDRLQSAHIALEIANNNLPSDTVRSARKLTEIAQVTREKDECNCKVDELQGRIKDLHSNWNAALREVDELREQKGEWTKVQDNSIALQEANREIERLRRANQREDSYHVQASHRQVLRLQQEKVVWEEEKMRLESHTVDLSLRLRTLEDLIAALEAQQSSPDVQMADIDDDCGTPSLQPKVLGDAVWKQWSDRICRHIQMQPQEVDDLYRLAAANLYRPSGALPDSDLRPESPRQQFPGVTWVKELVELACDRPVAPLVPETTWVIWADKLQDFVLTEPNELSTLYSLAEEGQRVAGAEWIRQLIAYAAKLPTSPEYPGTLKEYQLGVQINEAKAKIEELENFDIDREQIDEEMKISRISNQVLEQALETANGKIEELENEMETMLGPFEDEIEQLTRKLEESFQQRNLVKGLYESGSAHREALNEIEQLKKDVRTAGERGTRFAGLYEKEKLLSGEHEKVWQRKFDIEVAGADKHAAGLVEEAETLQGRLNGAHGVIADLEREIEKLKKQNVHSNTGDSGLGEIVDGTSREGSRQNTPDSHETGESEEEEEEEESAELKTAKTDLYNTLEEVEELKLKLGFADRAFDDMKDEFERKIATVEDNSKEYMTEKERMAEKLRLAEEKFKRGVAAEVRRLEREGLLKLAISGTQPEADIIGTEKIKGKGRKRAPAVPKPKKQASKTEEHESPSITPLENPLESPLESPDILMKDDEEYRGPKHGKNTKSRKVQVNDLSEVESDGGGARRSTRVTRNTKPVYTEMLKEGEGRKRWDGGREWKVVESGVEVGEGRWKYIL</sequence>
<feature type="compositionally biased region" description="Basic and acidic residues" evidence="2">
    <location>
        <begin position="823"/>
        <end position="832"/>
    </location>
</feature>
<evidence type="ECO:0000256" key="2">
    <source>
        <dbReference type="SAM" id="MobiDB-lite"/>
    </source>
</evidence>
<dbReference type="Proteomes" id="UP000624404">
    <property type="component" value="Unassembled WGS sequence"/>
</dbReference>
<feature type="compositionally biased region" description="Basic residues" evidence="2">
    <location>
        <begin position="779"/>
        <end position="795"/>
    </location>
</feature>
<evidence type="ECO:0000313" key="4">
    <source>
        <dbReference type="Proteomes" id="UP000624404"/>
    </source>
</evidence>
<reference evidence="3" key="1">
    <citation type="submission" date="2020-10" db="EMBL/GenBank/DDBJ databases">
        <authorList>
            <person name="Kusch S."/>
        </authorList>
    </citation>
    <scope>NUCLEOTIDE SEQUENCE</scope>
    <source>
        <strain evidence="3">SwB9</strain>
    </source>
</reference>
<proteinExistence type="predicted"/>
<protein>
    <submittedName>
        <fullName evidence="3">64f02fde-2451-41fb-8628-8f67985035f8</fullName>
    </submittedName>
</protein>
<feature type="region of interest" description="Disordered" evidence="2">
    <location>
        <begin position="625"/>
        <end position="681"/>
    </location>
</feature>
<dbReference type="PANTHER" id="PTHR47357">
    <property type="entry name" value="COP1-INTERACTIVE PROTEIN 1"/>
    <property type="match status" value="1"/>
</dbReference>
<organism evidence="3 4">
    <name type="scientific">Sclerotinia trifoliorum</name>
    <dbReference type="NCBI Taxonomy" id="28548"/>
    <lineage>
        <taxon>Eukaryota</taxon>
        <taxon>Fungi</taxon>
        <taxon>Dikarya</taxon>
        <taxon>Ascomycota</taxon>
        <taxon>Pezizomycotina</taxon>
        <taxon>Leotiomycetes</taxon>
        <taxon>Helotiales</taxon>
        <taxon>Sclerotiniaceae</taxon>
        <taxon>Sclerotinia</taxon>
    </lineage>
</organism>
<gene>
    <name evidence="3" type="ORF">SCLTRI_LOCUS2965</name>
</gene>
<keyword evidence="1" id="KW-0175">Coiled coil</keyword>
<accession>A0A8H2VR53</accession>
<feature type="compositionally biased region" description="Basic and acidic residues" evidence="2">
    <location>
        <begin position="644"/>
        <end position="660"/>
    </location>
</feature>